<feature type="transmembrane region" description="Helical" evidence="14">
    <location>
        <begin position="76"/>
        <end position="95"/>
    </location>
</feature>
<accession>A0A0P1MLW5</accession>
<protein>
    <submittedName>
        <fullName evidence="15">Transporter, SSS family</fullName>
    </submittedName>
</protein>
<evidence type="ECO:0000256" key="3">
    <source>
        <dbReference type="ARBA" id="ARBA00022448"/>
    </source>
</evidence>
<dbReference type="PROSITE" id="PS50283">
    <property type="entry name" value="NA_SOLUT_SYMP_3"/>
    <property type="match status" value="1"/>
</dbReference>
<proteinExistence type="inferred from homology"/>
<evidence type="ECO:0000256" key="8">
    <source>
        <dbReference type="ARBA" id="ARBA00023053"/>
    </source>
</evidence>
<reference evidence="16" key="1">
    <citation type="submission" date="2015-11" db="EMBL/GenBank/DDBJ databases">
        <authorList>
            <person name="Varghese N."/>
        </authorList>
    </citation>
    <scope>NUCLEOTIDE SEQUENCE [LARGE SCALE GENOMIC DNA]</scope>
    <source>
        <strain evidence="16">JGI-23</strain>
    </source>
</reference>
<keyword evidence="3" id="KW-0813">Transport</keyword>
<feature type="transmembrane region" description="Helical" evidence="14">
    <location>
        <begin position="263"/>
        <end position="288"/>
    </location>
</feature>
<feature type="transmembrane region" description="Helical" evidence="14">
    <location>
        <begin position="229"/>
        <end position="251"/>
    </location>
</feature>
<feature type="transmembrane region" description="Helical" evidence="14">
    <location>
        <begin position="507"/>
        <end position="526"/>
    </location>
</feature>
<dbReference type="InterPro" id="IPR001734">
    <property type="entry name" value="Na/solute_symporter"/>
</dbReference>
<dbReference type="GO" id="GO:0015293">
    <property type="term" value="F:symporter activity"/>
    <property type="evidence" value="ECO:0007669"/>
    <property type="project" value="UniProtKB-KW"/>
</dbReference>
<sequence>MRLAQDVDYIVLIIYFILMLAIGIYFSKFSKNVRDYFAGGNRVPWWVSGISLYMTNFSAWTFTAAAGFIYHSSWYGVIYISSGIVTYAVGALLTAKRWRRSRVVSPIEYTQTRFNIQTQQLLGWVISANFILSAGAQLSATCKFLAPLFGIDIDLLIVITGFVILLYTFLGGLWGVMITDFVQFVILISMTLIISPLSLKLVGGITGLIEKAPPLVFNHIYNNVHYDVHFLIAIYLIGIFGIAAGASQRFYSVVDEKSALKVGILASTLSLAQPLLFAVPPLVARIIWPDLMQVELFKKFFQPNDLVYLGVAVKILPIGLVGLLMSAMLAATMSTLSSVYNYVGSIITRDIYVSLFNPKADETKQFKFGRIISLVLGVIVIAEALIYIHSEFGIFNIMTTFFTLFNIPVNIPLALGLILKGIPRWGAFLSIIWGLVVGAIARFVAGWSMGLQVYIAGISTLLVLLFSEKIRQLYLNKRNLLAFISLVVSIFYSGIFIFNVFGELNFVKIFLIVTSSFLLGFSLIYFNKFIKENEEDKELVENFFKRIEKPVDVINEVYGKGEKEVSTFPFIGSILIIIGVLIPFLSVVAHSERDIYIFVAISVVYIVFGILMIYHGRKAEKKFNEYLEAVRNSGIPK</sequence>
<keyword evidence="7 14" id="KW-1133">Transmembrane helix</keyword>
<gene>
    <name evidence="15" type="ORF">JGI23_00113</name>
</gene>
<feature type="transmembrane region" description="Helical" evidence="14">
    <location>
        <begin position="368"/>
        <end position="388"/>
    </location>
</feature>
<dbReference type="GO" id="GO:0005886">
    <property type="term" value="C:plasma membrane"/>
    <property type="evidence" value="ECO:0007669"/>
    <property type="project" value="UniProtKB-SubCell"/>
</dbReference>
<dbReference type="OrthoDB" id="9761931at2"/>
<dbReference type="RefSeq" id="WP_092346828.1">
    <property type="nucleotide sequence ID" value="NZ_CZVW01000001.1"/>
</dbReference>
<feature type="transmembrane region" description="Helical" evidence="14">
    <location>
        <begin position="480"/>
        <end position="501"/>
    </location>
</feature>
<dbReference type="Pfam" id="PF00474">
    <property type="entry name" value="SSF"/>
    <property type="match status" value="1"/>
</dbReference>
<dbReference type="Gene3D" id="1.20.1730.10">
    <property type="entry name" value="Sodium/glucose cotransporter"/>
    <property type="match status" value="1"/>
</dbReference>
<keyword evidence="6" id="KW-0769">Symport</keyword>
<dbReference type="EMBL" id="CZVW01000001">
    <property type="protein sequence ID" value="CUS96384.1"/>
    <property type="molecule type" value="Genomic_DNA"/>
</dbReference>
<dbReference type="GO" id="GO:0006814">
    <property type="term" value="P:sodium ion transport"/>
    <property type="evidence" value="ECO:0007669"/>
    <property type="project" value="UniProtKB-KW"/>
</dbReference>
<name>A0A0P1MLW5_9BACT</name>
<evidence type="ECO:0000256" key="1">
    <source>
        <dbReference type="ARBA" id="ARBA00004651"/>
    </source>
</evidence>
<feature type="transmembrane region" description="Helical" evidence="14">
    <location>
        <begin position="121"/>
        <end position="149"/>
    </location>
</feature>
<evidence type="ECO:0000256" key="5">
    <source>
        <dbReference type="ARBA" id="ARBA00022692"/>
    </source>
</evidence>
<evidence type="ECO:0000256" key="14">
    <source>
        <dbReference type="SAM" id="Phobius"/>
    </source>
</evidence>
<dbReference type="PANTHER" id="PTHR48086">
    <property type="entry name" value="SODIUM/PROLINE SYMPORTER-RELATED"/>
    <property type="match status" value="1"/>
</dbReference>
<feature type="transmembrane region" description="Helical" evidence="14">
    <location>
        <begin position="46"/>
        <end position="70"/>
    </location>
</feature>
<feature type="transmembrane region" description="Helical" evidence="14">
    <location>
        <begin position="595"/>
        <end position="614"/>
    </location>
</feature>
<keyword evidence="10 14" id="KW-0472">Membrane</keyword>
<feature type="transmembrane region" description="Helical" evidence="14">
    <location>
        <begin position="394"/>
        <end position="418"/>
    </location>
</feature>
<feature type="transmembrane region" description="Helical" evidence="14">
    <location>
        <begin position="568"/>
        <end position="589"/>
    </location>
</feature>
<feature type="transmembrane region" description="Helical" evidence="14">
    <location>
        <begin position="6"/>
        <end position="26"/>
    </location>
</feature>
<evidence type="ECO:0000256" key="11">
    <source>
        <dbReference type="ARBA" id="ARBA00023201"/>
    </source>
</evidence>
<feature type="transmembrane region" description="Helical" evidence="14">
    <location>
        <begin position="308"/>
        <end position="331"/>
    </location>
</feature>
<feature type="transmembrane region" description="Helical" evidence="14">
    <location>
        <begin position="425"/>
        <end position="445"/>
    </location>
</feature>
<feature type="transmembrane region" description="Helical" evidence="14">
    <location>
        <begin position="155"/>
        <end position="177"/>
    </location>
</feature>
<evidence type="ECO:0000256" key="4">
    <source>
        <dbReference type="ARBA" id="ARBA00022475"/>
    </source>
</evidence>
<evidence type="ECO:0000256" key="7">
    <source>
        <dbReference type="ARBA" id="ARBA00022989"/>
    </source>
</evidence>
<feature type="transmembrane region" description="Helical" evidence="14">
    <location>
        <begin position="184"/>
        <end position="209"/>
    </location>
</feature>
<dbReference type="InterPro" id="IPR038377">
    <property type="entry name" value="Na/Glc_symporter_sf"/>
</dbReference>
<evidence type="ECO:0000256" key="9">
    <source>
        <dbReference type="ARBA" id="ARBA00023065"/>
    </source>
</evidence>
<dbReference type="AlphaFoldDB" id="A0A0P1MLW5"/>
<feature type="transmembrane region" description="Helical" evidence="14">
    <location>
        <begin position="451"/>
        <end position="468"/>
    </location>
</feature>
<evidence type="ECO:0000256" key="10">
    <source>
        <dbReference type="ARBA" id="ARBA00023136"/>
    </source>
</evidence>
<dbReference type="PANTHER" id="PTHR48086:SF3">
    <property type="entry name" value="SODIUM_PROLINE SYMPORTER"/>
    <property type="match status" value="1"/>
</dbReference>
<keyword evidence="8" id="KW-0915">Sodium</keyword>
<keyword evidence="16" id="KW-1185">Reference proteome</keyword>
<keyword evidence="4" id="KW-1003">Cell membrane</keyword>
<dbReference type="InterPro" id="IPR050277">
    <property type="entry name" value="Sodium:Solute_Symporter"/>
</dbReference>
<evidence type="ECO:0000256" key="6">
    <source>
        <dbReference type="ARBA" id="ARBA00022847"/>
    </source>
</evidence>
<comment type="catalytic activity">
    <reaction evidence="12">
        <text>L-proline(in) + Na(+)(in) = L-proline(out) + Na(+)(out)</text>
        <dbReference type="Rhea" id="RHEA:28967"/>
        <dbReference type="ChEBI" id="CHEBI:29101"/>
        <dbReference type="ChEBI" id="CHEBI:60039"/>
    </reaction>
</comment>
<organism evidence="15 16">
    <name type="scientific">Candidatus Chryseopegocella kryptomonas</name>
    <dbReference type="NCBI Taxonomy" id="1633643"/>
    <lineage>
        <taxon>Bacteria</taxon>
        <taxon>Pseudomonadati</taxon>
        <taxon>Candidatus Kryptoniota</taxon>
        <taxon>Candidatus Chryseopegocella</taxon>
    </lineage>
</organism>
<evidence type="ECO:0000256" key="13">
    <source>
        <dbReference type="RuleBase" id="RU362091"/>
    </source>
</evidence>
<comment type="subcellular location">
    <subcellularLocation>
        <location evidence="1">Cell membrane</location>
        <topology evidence="1">Multi-pass membrane protein</topology>
    </subcellularLocation>
</comment>
<dbReference type="Proteomes" id="UP000199197">
    <property type="component" value="Unassembled WGS sequence"/>
</dbReference>
<evidence type="ECO:0000313" key="16">
    <source>
        <dbReference type="Proteomes" id="UP000199197"/>
    </source>
</evidence>
<keyword evidence="9" id="KW-0406">Ion transport</keyword>
<comment type="similarity">
    <text evidence="2 13">Belongs to the sodium:solute symporter (SSF) (TC 2.A.21) family.</text>
</comment>
<evidence type="ECO:0000313" key="15">
    <source>
        <dbReference type="EMBL" id="CUS96384.1"/>
    </source>
</evidence>
<keyword evidence="5 14" id="KW-0812">Transmembrane</keyword>
<evidence type="ECO:0000256" key="12">
    <source>
        <dbReference type="ARBA" id="ARBA00033708"/>
    </source>
</evidence>
<evidence type="ECO:0000256" key="2">
    <source>
        <dbReference type="ARBA" id="ARBA00006434"/>
    </source>
</evidence>
<keyword evidence="11" id="KW-0739">Sodium transport</keyword>